<reference evidence="2 3" key="1">
    <citation type="submission" date="2013-12" db="EMBL/GenBank/DDBJ databases">
        <authorList>
            <person name="Cubeta M."/>
            <person name="Pakala S."/>
            <person name="Fedorova N."/>
            <person name="Thomas E."/>
            <person name="Dean R."/>
            <person name="Jabaji S."/>
            <person name="Neate S."/>
            <person name="Toda T."/>
            <person name="Tavantzis S."/>
            <person name="Vilgalys R."/>
            <person name="Bharathan N."/>
            <person name="Pakala S."/>
            <person name="Losada L.S."/>
            <person name="Zafar N."/>
            <person name="Nierman W."/>
        </authorList>
    </citation>
    <scope>NUCLEOTIDE SEQUENCE [LARGE SCALE GENOMIC DNA]</scope>
    <source>
        <strain evidence="2 3">123E</strain>
    </source>
</reference>
<feature type="region of interest" description="Disordered" evidence="1">
    <location>
        <begin position="101"/>
        <end position="122"/>
    </location>
</feature>
<dbReference type="EMBL" id="AZST01000680">
    <property type="protein sequence ID" value="KEP47676.1"/>
    <property type="molecule type" value="Genomic_DNA"/>
</dbReference>
<keyword evidence="3" id="KW-1185">Reference proteome</keyword>
<dbReference type="HOGENOM" id="CLU_006344_4_1_1"/>
<accession>A0A074RKR5</accession>
<feature type="compositionally biased region" description="Polar residues" evidence="1">
    <location>
        <begin position="1"/>
        <end position="10"/>
    </location>
</feature>
<dbReference type="Pfam" id="PF18759">
    <property type="entry name" value="Plavaka"/>
    <property type="match status" value="1"/>
</dbReference>
<dbReference type="Proteomes" id="UP000027456">
    <property type="component" value="Unassembled WGS sequence"/>
</dbReference>
<dbReference type="STRING" id="1423351.A0A074RKR5"/>
<evidence type="ECO:0000256" key="1">
    <source>
        <dbReference type="SAM" id="MobiDB-lite"/>
    </source>
</evidence>
<feature type="region of interest" description="Disordered" evidence="1">
    <location>
        <begin position="152"/>
        <end position="195"/>
    </location>
</feature>
<protein>
    <recommendedName>
        <fullName evidence="4">Transposase family Tnp2 protein</fullName>
    </recommendedName>
</protein>
<evidence type="ECO:0008006" key="4">
    <source>
        <dbReference type="Google" id="ProtNLM"/>
    </source>
</evidence>
<evidence type="ECO:0000313" key="3">
    <source>
        <dbReference type="Proteomes" id="UP000027456"/>
    </source>
</evidence>
<dbReference type="AlphaFoldDB" id="A0A074RKR5"/>
<comment type="caution">
    <text evidence="2">The sequence shown here is derived from an EMBL/GenBank/DDBJ whole genome shotgun (WGS) entry which is preliminary data.</text>
</comment>
<feature type="compositionally biased region" description="Basic and acidic residues" evidence="1">
    <location>
        <begin position="177"/>
        <end position="188"/>
    </location>
</feature>
<name>A0A074RKR5_9AGAM</name>
<evidence type="ECO:0000313" key="2">
    <source>
        <dbReference type="EMBL" id="KEP47676.1"/>
    </source>
</evidence>
<sequence length="1064" mass="120073">MADAASNTSMPDLPDTHFHSEGAHIPPDATDSPAGPSEKHVSPSILSDQVYDDLPNPLVSGGAEAMPGPLIEAPYGMATNEEELRASIKKILEDMVSRNKVTNPERAHSSSPASSNINADGDISTKSDRYVTMRRLPDNVDTVLSEFLSHLFGGENDDTSSEQGDTSSEQDEEEDVADKTFRDTRSESDAESTNDRFYTAVNSSINDLTERVAVESETMGSVDTPATDVIVDAPWGNPLRWSQPALERIHQERIAAGRAPDWPFADYLEFEFVKWMVVNDISQTARDKLIKLPIVERCQLSFSSNYALNKLLDKLPAAGPRWQRIQRTITGTIKDAKGTKFLTEEIEIWVRDIIDVIRELIGNASYGQKLVFVPQRVEINGDPSNRKIDEMWTADWWMRIQASLPPGATVVPIILSSDATQLTNFSGGKSAWPVYISIGNIPKAIRAKVSTYSTLLLAYLPVPKFDCFPAKERGDQKARLFHESMEEILRPLVQAGKAGVEMNCGDGYVRHCYPILAAYIADNPEQTMIAGCRRNLCHRCTVQRDKRGDLPETPPPPRIPDHTAVALEAHDHGHTSALFDKQGLKPFGKPFWADLPHTNIFSCLTPDILHQLHKGVFKDHLMDWCLKLIKRANGSSDDVDYRFKAMPLHSVLRHFSSGVTKLKQTTANEHREMQKVFIPVMAGLVPEDVLPVILAVIDFIHFARLPVHTPGTLALLDDALNRFHENKNVFIKYDVRTDFNINKIHAMSHYVEAILELGAADAYNTETPERLHIEFAKRAYKATNRKDFFNQMTTYLERRERVAKFDAYLQTIYPEYATQDTELEKDLDSEPSALGWRVAKKSPLPLVPVSLLPQAYRINWFGYCFTEFFRSHYGQDIEIGNNDYLEVFPKATQVINDVFTSTLIDLVHASPTRPGGSSASKFDTVLIRRGNASKEDQLTKPSYGIKSHYIGRVRLIFKLPPHYGILEPLVLVQLFRITSYSRQNKRVGMFKVLRERYSSADGNRTYQERIVPLSYIRRTCHLVPEFGDETPIIDSNTTFDSLEEYNSFYLNSYLDLHSFQLLLS</sequence>
<dbReference type="OrthoDB" id="2576233at2759"/>
<feature type="compositionally biased region" description="Polar residues" evidence="1">
    <location>
        <begin position="109"/>
        <end position="118"/>
    </location>
</feature>
<organism evidence="2 3">
    <name type="scientific">Rhizoctonia solani 123E</name>
    <dbReference type="NCBI Taxonomy" id="1423351"/>
    <lineage>
        <taxon>Eukaryota</taxon>
        <taxon>Fungi</taxon>
        <taxon>Dikarya</taxon>
        <taxon>Basidiomycota</taxon>
        <taxon>Agaricomycotina</taxon>
        <taxon>Agaricomycetes</taxon>
        <taxon>Cantharellales</taxon>
        <taxon>Ceratobasidiaceae</taxon>
        <taxon>Rhizoctonia</taxon>
    </lineage>
</organism>
<proteinExistence type="predicted"/>
<dbReference type="InterPro" id="IPR041078">
    <property type="entry name" value="Plavaka"/>
</dbReference>
<feature type="region of interest" description="Disordered" evidence="1">
    <location>
        <begin position="1"/>
        <end position="67"/>
    </location>
</feature>
<gene>
    <name evidence="2" type="ORF">V565_147640</name>
</gene>